<name>A0A382GME8_9ZZZZ</name>
<feature type="transmembrane region" description="Helical" evidence="8">
    <location>
        <begin position="97"/>
        <end position="118"/>
    </location>
</feature>
<evidence type="ECO:0000256" key="5">
    <source>
        <dbReference type="ARBA" id="ARBA00023136"/>
    </source>
</evidence>
<comment type="similarity">
    <text evidence="6">Belongs to the fluoride channel Fluc/FEX (TC 1.A.43) family.</text>
</comment>
<evidence type="ECO:0000256" key="4">
    <source>
        <dbReference type="ARBA" id="ARBA00022989"/>
    </source>
</evidence>
<evidence type="ECO:0000313" key="9">
    <source>
        <dbReference type="EMBL" id="SVB75817.1"/>
    </source>
</evidence>
<sequence>MNLFIAIFLGGGFGALSRYLIIDQINKLGTNSFPYGTMLVNVLGAFLIGIIYYLLMSKIIINEQLKVFITIGFLGGFTTFSSFNLDFFKLIESGNIFSALMYALATFLITIVAFYIGYSLSKILI</sequence>
<proteinExistence type="inferred from homology"/>
<dbReference type="GO" id="GO:0005886">
    <property type="term" value="C:plasma membrane"/>
    <property type="evidence" value="ECO:0007669"/>
    <property type="project" value="UniProtKB-SubCell"/>
</dbReference>
<evidence type="ECO:0000256" key="8">
    <source>
        <dbReference type="SAM" id="Phobius"/>
    </source>
</evidence>
<keyword evidence="3 8" id="KW-0812">Transmembrane</keyword>
<feature type="transmembrane region" description="Helical" evidence="8">
    <location>
        <begin position="33"/>
        <end position="55"/>
    </location>
</feature>
<evidence type="ECO:0000256" key="1">
    <source>
        <dbReference type="ARBA" id="ARBA00004651"/>
    </source>
</evidence>
<reference evidence="9" key="1">
    <citation type="submission" date="2018-05" db="EMBL/GenBank/DDBJ databases">
        <authorList>
            <person name="Lanie J.A."/>
            <person name="Ng W.-L."/>
            <person name="Kazmierczak K.M."/>
            <person name="Andrzejewski T.M."/>
            <person name="Davidsen T.M."/>
            <person name="Wayne K.J."/>
            <person name="Tettelin H."/>
            <person name="Glass J.I."/>
            <person name="Rusch D."/>
            <person name="Podicherti R."/>
            <person name="Tsui H.-C.T."/>
            <person name="Winkler M.E."/>
        </authorList>
    </citation>
    <scope>NUCLEOTIDE SEQUENCE</scope>
</reference>
<dbReference type="NCBIfam" id="TIGR00494">
    <property type="entry name" value="crcB"/>
    <property type="match status" value="1"/>
</dbReference>
<gene>
    <name evidence="9" type="ORF">METZ01_LOCUS228671</name>
</gene>
<evidence type="ECO:0008006" key="10">
    <source>
        <dbReference type="Google" id="ProtNLM"/>
    </source>
</evidence>
<accession>A0A382GME8</accession>
<keyword evidence="5 8" id="KW-0472">Membrane</keyword>
<keyword evidence="4 8" id="KW-1133">Transmembrane helix</keyword>
<evidence type="ECO:0000256" key="3">
    <source>
        <dbReference type="ARBA" id="ARBA00022692"/>
    </source>
</evidence>
<protein>
    <recommendedName>
        <fullName evidence="10">Fluoride ion transporter CrcB</fullName>
    </recommendedName>
</protein>
<dbReference type="GO" id="GO:1903425">
    <property type="term" value="F:fluoride transmembrane transporter activity"/>
    <property type="evidence" value="ECO:0007669"/>
    <property type="project" value="TreeGrafter"/>
</dbReference>
<keyword evidence="2" id="KW-1003">Cell membrane</keyword>
<organism evidence="9">
    <name type="scientific">marine metagenome</name>
    <dbReference type="NCBI Taxonomy" id="408172"/>
    <lineage>
        <taxon>unclassified sequences</taxon>
        <taxon>metagenomes</taxon>
        <taxon>ecological metagenomes</taxon>
    </lineage>
</organism>
<dbReference type="AlphaFoldDB" id="A0A382GME8"/>
<evidence type="ECO:0000256" key="2">
    <source>
        <dbReference type="ARBA" id="ARBA00022475"/>
    </source>
</evidence>
<dbReference type="PANTHER" id="PTHR28259:SF1">
    <property type="entry name" value="FLUORIDE EXPORT PROTEIN 1-RELATED"/>
    <property type="match status" value="1"/>
</dbReference>
<comment type="subcellular location">
    <subcellularLocation>
        <location evidence="1">Cell membrane</location>
        <topology evidence="1">Multi-pass membrane protein</topology>
    </subcellularLocation>
</comment>
<feature type="transmembrane region" description="Helical" evidence="8">
    <location>
        <begin position="67"/>
        <end position="85"/>
    </location>
</feature>
<evidence type="ECO:0000256" key="6">
    <source>
        <dbReference type="ARBA" id="ARBA00035120"/>
    </source>
</evidence>
<evidence type="ECO:0000256" key="7">
    <source>
        <dbReference type="ARBA" id="ARBA00035585"/>
    </source>
</evidence>
<dbReference type="PANTHER" id="PTHR28259">
    <property type="entry name" value="FLUORIDE EXPORT PROTEIN 1-RELATED"/>
    <property type="match status" value="1"/>
</dbReference>
<dbReference type="InterPro" id="IPR003691">
    <property type="entry name" value="FluC"/>
</dbReference>
<dbReference type="Pfam" id="PF02537">
    <property type="entry name" value="CRCB"/>
    <property type="match status" value="1"/>
</dbReference>
<comment type="catalytic activity">
    <reaction evidence="7">
        <text>fluoride(in) = fluoride(out)</text>
        <dbReference type="Rhea" id="RHEA:76159"/>
        <dbReference type="ChEBI" id="CHEBI:17051"/>
    </reaction>
    <physiologicalReaction direction="left-to-right" evidence="7">
        <dbReference type="Rhea" id="RHEA:76160"/>
    </physiologicalReaction>
</comment>
<dbReference type="EMBL" id="UINC01056145">
    <property type="protein sequence ID" value="SVB75817.1"/>
    <property type="molecule type" value="Genomic_DNA"/>
</dbReference>
<dbReference type="HAMAP" id="MF_00454">
    <property type="entry name" value="FluC"/>
    <property type="match status" value="1"/>
</dbReference>